<proteinExistence type="predicted"/>
<protein>
    <submittedName>
        <fullName evidence="1">Uncharacterized protein</fullName>
    </submittedName>
</protein>
<dbReference type="GeneID" id="87611201"/>
<comment type="caution">
    <text evidence="1">The sequence shown here is derived from an EMBL/GenBank/DDBJ whole genome shotgun (WGS) entry which is preliminary data.</text>
</comment>
<keyword evidence="2" id="KW-1185">Reference proteome</keyword>
<dbReference type="AlphaFoldDB" id="A0A4Y3PN33"/>
<accession>A0A4Y3PN33</accession>
<dbReference type="RefSeq" id="WP_122963791.1">
    <property type="nucleotide sequence ID" value="NZ_BJMH01000103.1"/>
</dbReference>
<organism evidence="1 2">
    <name type="scientific">Brevibacillus parabrevis</name>
    <dbReference type="NCBI Taxonomy" id="54914"/>
    <lineage>
        <taxon>Bacteria</taxon>
        <taxon>Bacillati</taxon>
        <taxon>Bacillota</taxon>
        <taxon>Bacilli</taxon>
        <taxon>Bacillales</taxon>
        <taxon>Paenibacillaceae</taxon>
        <taxon>Brevibacillus</taxon>
    </lineage>
</organism>
<name>A0A4Y3PN33_BREPA</name>
<sequence length="103" mass="11929">MNASILLISFNEELSEDTLSITDIDQLITHINSHTGANLKKQNWNQSIEWDTTDPEKPILKVYMRYNPDTWHTGFFYQVKFVPGAVKDKHENITYETPLSGPF</sequence>
<reference evidence="1 2" key="1">
    <citation type="submission" date="2019-06" db="EMBL/GenBank/DDBJ databases">
        <title>Whole genome shotgun sequence of Brevibacillus parabrevis NBRC 12334.</title>
        <authorList>
            <person name="Hosoyama A."/>
            <person name="Uohara A."/>
            <person name="Ohji S."/>
            <person name="Ichikawa N."/>
        </authorList>
    </citation>
    <scope>NUCLEOTIDE SEQUENCE [LARGE SCALE GENOMIC DNA]</scope>
    <source>
        <strain evidence="1 2">NBRC 12334</strain>
    </source>
</reference>
<dbReference type="Proteomes" id="UP000316882">
    <property type="component" value="Unassembled WGS sequence"/>
</dbReference>
<gene>
    <name evidence="1" type="ORF">BPA01_55420</name>
</gene>
<dbReference type="EMBL" id="BJMH01000103">
    <property type="protein sequence ID" value="GEB35962.1"/>
    <property type="molecule type" value="Genomic_DNA"/>
</dbReference>
<evidence type="ECO:0000313" key="2">
    <source>
        <dbReference type="Proteomes" id="UP000316882"/>
    </source>
</evidence>
<evidence type="ECO:0000313" key="1">
    <source>
        <dbReference type="EMBL" id="GEB35962.1"/>
    </source>
</evidence>